<dbReference type="EMBL" id="CP026258">
    <property type="protein sequence ID" value="AWP15865.1"/>
    <property type="molecule type" value="Genomic_DNA"/>
</dbReference>
<organism evidence="1 2">
    <name type="scientific">Scophthalmus maximus</name>
    <name type="common">Turbot</name>
    <name type="synonym">Psetta maxima</name>
    <dbReference type="NCBI Taxonomy" id="52904"/>
    <lineage>
        <taxon>Eukaryota</taxon>
        <taxon>Metazoa</taxon>
        <taxon>Chordata</taxon>
        <taxon>Craniata</taxon>
        <taxon>Vertebrata</taxon>
        <taxon>Euteleostomi</taxon>
        <taxon>Actinopterygii</taxon>
        <taxon>Neopterygii</taxon>
        <taxon>Teleostei</taxon>
        <taxon>Neoteleostei</taxon>
        <taxon>Acanthomorphata</taxon>
        <taxon>Carangaria</taxon>
        <taxon>Pleuronectiformes</taxon>
        <taxon>Pleuronectoidei</taxon>
        <taxon>Scophthalmidae</taxon>
        <taxon>Scophthalmus</taxon>
    </lineage>
</organism>
<gene>
    <name evidence="1" type="ORF">SMAX5B_000835</name>
</gene>
<reference evidence="1 2" key="1">
    <citation type="submission" date="2017-12" db="EMBL/GenBank/DDBJ databases">
        <title>Integrating genomic resources of turbot (Scophthalmus maximus) in depth evaluation of genetic and physical mapping variation across individuals.</title>
        <authorList>
            <person name="Martinez P."/>
        </authorList>
    </citation>
    <scope>NUCLEOTIDE SEQUENCE [LARGE SCALE GENOMIC DNA]</scope>
</reference>
<dbReference type="AlphaFoldDB" id="A0A2U9CGW9"/>
<protein>
    <submittedName>
        <fullName evidence="1">Uncharacterized protein</fullName>
    </submittedName>
</protein>
<accession>A0A2U9CGW9</accession>
<keyword evidence="2" id="KW-1185">Reference proteome</keyword>
<dbReference type="Proteomes" id="UP000246464">
    <property type="component" value="Chromosome 16"/>
</dbReference>
<proteinExistence type="predicted"/>
<evidence type="ECO:0000313" key="2">
    <source>
        <dbReference type="Proteomes" id="UP000246464"/>
    </source>
</evidence>
<name>A0A2U9CGW9_SCOMX</name>
<evidence type="ECO:0000313" key="1">
    <source>
        <dbReference type="EMBL" id="AWP15865.1"/>
    </source>
</evidence>
<sequence>MGPKVYGQCNVAAPEELEPARGSGSVLWTQVQSDSSSWLSGPCGAPWSDRQGEASLLGGAQRQQLPQVSQDQVPHAAWRLGASQSNGFWEFGPAREGGVRAVVTKRL</sequence>
<feature type="non-terminal residue" evidence="1">
    <location>
        <position position="107"/>
    </location>
</feature>